<feature type="transmembrane region" description="Helical" evidence="1">
    <location>
        <begin position="247"/>
        <end position="268"/>
    </location>
</feature>
<dbReference type="EMBL" id="RLII01000003">
    <property type="protein sequence ID" value="RXE60000.1"/>
    <property type="molecule type" value="Genomic_DNA"/>
</dbReference>
<dbReference type="OrthoDB" id="1738801at2"/>
<evidence type="ECO:0000259" key="2">
    <source>
        <dbReference type="Pfam" id="PF25231"/>
    </source>
</evidence>
<dbReference type="InterPro" id="IPR057169">
    <property type="entry name" value="DUF7847"/>
</dbReference>
<sequence>MNYLERIFKFLGKYFVLAVPLIIATAIPVIISGSVSDAEMTQAINELSASIAAQEIDTMLALTMMLEVMRPMLVLTAIANIVSFVLNLFVAPATYGMINKGLETDNAGIGDFFPQMGKNLPKYIIYTIFNFFVDVILVLVFALILCLFVFLTFALKGVGGAAFGLGIVLTVIVGIVLGLVMYGIKCILSYWFPAMVVDNMNVISAFKKSIEIGKSYLWQTIGVTILISIASSVITGTLGVFAGMLPYVGYVLISIPAALGSFITLVFYMTVYRDKTRNVEDEDEIGLTEEYI</sequence>
<feature type="transmembrane region" description="Helical" evidence="1">
    <location>
        <begin position="123"/>
        <end position="155"/>
    </location>
</feature>
<dbReference type="Proteomes" id="UP000289166">
    <property type="component" value="Unassembled WGS sequence"/>
</dbReference>
<dbReference type="RefSeq" id="WP_069193335.1">
    <property type="nucleotide sequence ID" value="NZ_RLII01000003.1"/>
</dbReference>
<organism evidence="3 4">
    <name type="scientific">Acetivibrio mesophilus</name>
    <dbReference type="NCBI Taxonomy" id="2487273"/>
    <lineage>
        <taxon>Bacteria</taxon>
        <taxon>Bacillati</taxon>
        <taxon>Bacillota</taxon>
        <taxon>Clostridia</taxon>
        <taxon>Eubacteriales</taxon>
        <taxon>Oscillospiraceae</taxon>
        <taxon>Acetivibrio</taxon>
    </lineage>
</organism>
<evidence type="ECO:0000256" key="1">
    <source>
        <dbReference type="SAM" id="Phobius"/>
    </source>
</evidence>
<keyword evidence="1" id="KW-1133">Transmembrane helix</keyword>
<evidence type="ECO:0000313" key="3">
    <source>
        <dbReference type="EMBL" id="RXE60000.1"/>
    </source>
</evidence>
<gene>
    <name evidence="3" type="ORF">EFD62_04400</name>
</gene>
<proteinExistence type="predicted"/>
<protein>
    <recommendedName>
        <fullName evidence="2">DUF7847 domain-containing protein</fullName>
    </recommendedName>
</protein>
<feature type="transmembrane region" description="Helical" evidence="1">
    <location>
        <begin position="72"/>
        <end position="90"/>
    </location>
</feature>
<feature type="transmembrane region" description="Helical" evidence="1">
    <location>
        <begin position="216"/>
        <end position="241"/>
    </location>
</feature>
<dbReference type="Pfam" id="PF25231">
    <property type="entry name" value="DUF7847"/>
    <property type="match status" value="1"/>
</dbReference>
<comment type="caution">
    <text evidence="3">The sequence shown here is derived from an EMBL/GenBank/DDBJ whole genome shotgun (WGS) entry which is preliminary data.</text>
</comment>
<feature type="transmembrane region" description="Helical" evidence="1">
    <location>
        <begin position="12"/>
        <end position="31"/>
    </location>
</feature>
<feature type="transmembrane region" description="Helical" evidence="1">
    <location>
        <begin position="161"/>
        <end position="184"/>
    </location>
</feature>
<name>A0A4Q0I6P2_9FIRM</name>
<keyword evidence="4" id="KW-1185">Reference proteome</keyword>
<feature type="domain" description="DUF7847" evidence="2">
    <location>
        <begin position="74"/>
        <end position="267"/>
    </location>
</feature>
<evidence type="ECO:0000313" key="4">
    <source>
        <dbReference type="Proteomes" id="UP000289166"/>
    </source>
</evidence>
<keyword evidence="1" id="KW-0472">Membrane</keyword>
<keyword evidence="1" id="KW-0812">Transmembrane</keyword>
<dbReference type="AlphaFoldDB" id="A0A4Q0I6P2"/>
<reference evidence="4" key="1">
    <citation type="submission" date="2018-11" db="EMBL/GenBank/DDBJ databases">
        <title>Genome sequencing of a novel mesophilic and cellulolytic organism within the genus Hungateiclostridium.</title>
        <authorList>
            <person name="Rettenmaier R."/>
            <person name="Liebl W."/>
            <person name="Zverlov V."/>
        </authorList>
    </citation>
    <scope>NUCLEOTIDE SEQUENCE [LARGE SCALE GENOMIC DNA]</scope>
    <source>
        <strain evidence="4">N2K1</strain>
    </source>
</reference>
<accession>A0A4Q0I6P2</accession>